<organism evidence="2 3">
    <name type="scientific">Cladophialophora chaetospira</name>
    <dbReference type="NCBI Taxonomy" id="386627"/>
    <lineage>
        <taxon>Eukaryota</taxon>
        <taxon>Fungi</taxon>
        <taxon>Dikarya</taxon>
        <taxon>Ascomycota</taxon>
        <taxon>Pezizomycotina</taxon>
        <taxon>Eurotiomycetes</taxon>
        <taxon>Chaetothyriomycetidae</taxon>
        <taxon>Chaetothyriales</taxon>
        <taxon>Herpotrichiellaceae</taxon>
        <taxon>Cladophialophora</taxon>
    </lineage>
</organism>
<feature type="compositionally biased region" description="Acidic residues" evidence="1">
    <location>
        <begin position="1"/>
        <end position="14"/>
    </location>
</feature>
<dbReference type="EMBL" id="JAPDRK010000026">
    <property type="protein sequence ID" value="KAJ9602447.1"/>
    <property type="molecule type" value="Genomic_DNA"/>
</dbReference>
<feature type="compositionally biased region" description="Basic and acidic residues" evidence="1">
    <location>
        <begin position="24"/>
        <end position="36"/>
    </location>
</feature>
<dbReference type="AlphaFoldDB" id="A0AA38WWL6"/>
<keyword evidence="3" id="KW-1185">Reference proteome</keyword>
<sequence length="491" mass="56265">MEDLNQDTYWEESEPSQNQNSSSEDQKADVDSETGDRTQIVDSNADLDDQSAEEEDEEENDSLILEDDNAAAHSSPDDMGDDRDGEENSQTLSETIRALPPPTQIDEDKRTTYPPMNTTMSFWPAEDDQTDVVEVKSHRPTVRWNPTSTTPASMATVYVGHFSREDKDIVWGQLVPHPQGWRLKFLRGPGFDSVKNLVKAKDVLFVPNSPIIEAYWFSHLLENFNNLDEDQRHRLHVTSRMTYNTHKEKVDLLRCTVRLILEQSVGEQAKDNKGFSLRQINQKDQAKIPAWIMYFLSSDGEEITPLYYMPLGKQTAPNSFVVSAEPPEVLEDISEADLESLRDSEDMVAVASWISNRRDIQRRPNHDAVYQIILDLTENWWSSRLSLELLKRAIYLQTNNILRHKTLKSEVKRLQDLNEWNAAQAKGLKPDVRKPRKRKADDEEMAQEGGMSGQASSSPLALKSLPMFEESDWKEWDISITAEVLEILFCY</sequence>
<gene>
    <name evidence="2" type="ORF">H2200_012989</name>
</gene>
<evidence type="ECO:0000313" key="3">
    <source>
        <dbReference type="Proteomes" id="UP001172673"/>
    </source>
</evidence>
<protein>
    <submittedName>
        <fullName evidence="2">Uncharacterized protein</fullName>
    </submittedName>
</protein>
<name>A0AA38WWL6_9EURO</name>
<accession>A0AA38WWL6</accession>
<dbReference type="Proteomes" id="UP001172673">
    <property type="component" value="Unassembled WGS sequence"/>
</dbReference>
<feature type="compositionally biased region" description="Acidic residues" evidence="1">
    <location>
        <begin position="45"/>
        <end position="69"/>
    </location>
</feature>
<proteinExistence type="predicted"/>
<evidence type="ECO:0000256" key="1">
    <source>
        <dbReference type="SAM" id="MobiDB-lite"/>
    </source>
</evidence>
<reference evidence="2" key="1">
    <citation type="submission" date="2022-10" db="EMBL/GenBank/DDBJ databases">
        <title>Culturing micro-colonial fungi from biological soil crusts in the Mojave desert and describing Neophaeococcomyces mojavensis, and introducing the new genera and species Taxawa tesnikishii.</title>
        <authorList>
            <person name="Kurbessoian T."/>
            <person name="Stajich J.E."/>
        </authorList>
    </citation>
    <scope>NUCLEOTIDE SEQUENCE</scope>
    <source>
        <strain evidence="2">TK_41</strain>
    </source>
</reference>
<feature type="compositionally biased region" description="Acidic residues" evidence="1">
    <location>
        <begin position="78"/>
        <end position="87"/>
    </location>
</feature>
<comment type="caution">
    <text evidence="2">The sequence shown here is derived from an EMBL/GenBank/DDBJ whole genome shotgun (WGS) entry which is preliminary data.</text>
</comment>
<feature type="region of interest" description="Disordered" evidence="1">
    <location>
        <begin position="428"/>
        <end position="458"/>
    </location>
</feature>
<evidence type="ECO:0000313" key="2">
    <source>
        <dbReference type="EMBL" id="KAJ9602447.1"/>
    </source>
</evidence>
<feature type="region of interest" description="Disordered" evidence="1">
    <location>
        <begin position="1"/>
        <end position="113"/>
    </location>
</feature>